<gene>
    <name evidence="2" type="ORF">SAMN05421823_104107</name>
</gene>
<accession>A0A1G9GH98</accession>
<keyword evidence="3" id="KW-1185">Reference proteome</keyword>
<dbReference type="InterPro" id="IPR004864">
    <property type="entry name" value="LEA_2"/>
</dbReference>
<reference evidence="2 3" key="1">
    <citation type="submission" date="2016-10" db="EMBL/GenBank/DDBJ databases">
        <authorList>
            <person name="de Groot N.N."/>
        </authorList>
    </citation>
    <scope>NUCLEOTIDE SEQUENCE [LARGE SCALE GENOMIC DNA]</scope>
    <source>
        <strain evidence="2 3">DSM 25186</strain>
    </source>
</reference>
<evidence type="ECO:0000259" key="1">
    <source>
        <dbReference type="Pfam" id="PF03168"/>
    </source>
</evidence>
<dbReference type="Pfam" id="PF03168">
    <property type="entry name" value="LEA_2"/>
    <property type="match status" value="1"/>
</dbReference>
<dbReference type="EMBL" id="FNFO01000004">
    <property type="protein sequence ID" value="SDL00058.1"/>
    <property type="molecule type" value="Genomic_DNA"/>
</dbReference>
<dbReference type="InterPro" id="IPR013783">
    <property type="entry name" value="Ig-like_fold"/>
</dbReference>
<name>A0A1G9GH98_9BACT</name>
<dbReference type="RefSeq" id="WP_089681932.1">
    <property type="nucleotide sequence ID" value="NZ_FNFO01000004.1"/>
</dbReference>
<evidence type="ECO:0000313" key="3">
    <source>
        <dbReference type="Proteomes" id="UP000198510"/>
    </source>
</evidence>
<dbReference type="AlphaFoldDB" id="A0A1G9GH98"/>
<dbReference type="Proteomes" id="UP000198510">
    <property type="component" value="Unassembled WGS sequence"/>
</dbReference>
<evidence type="ECO:0000313" key="2">
    <source>
        <dbReference type="EMBL" id="SDL00058.1"/>
    </source>
</evidence>
<sequence length="289" mass="32857">MKKGIIVGGCLVLVLLLLGLFGKSMLQSLAPEIKDVTHVSGTAVYDKAYERLTFVMENHLMVPIHFDSVFVDSYADGQKVVTIRRERDFRLGALATDTVSYEATIDQQDLLDILQEAEANDQDSIDLHHTGVLYYHLLGTSLEIPIDVTTKIKAYRLPKFRVKEVTWDRFLALKGDLHLNVWNRTEFAFTVQRVDLHIRVQDNALETDIRKEVDFSIPAHDSTDVTVPFDFDINLLKTLGEVVKEGLRWEYELQGEVEIVVPRHDGEPGDTIPIDLYTKDRLPPLVGKK</sequence>
<proteinExistence type="predicted"/>
<feature type="domain" description="Late embryogenesis abundant protein LEA-2 subgroup" evidence="1">
    <location>
        <begin position="178"/>
        <end position="259"/>
    </location>
</feature>
<dbReference type="Gene3D" id="2.60.40.10">
    <property type="entry name" value="Immunoglobulins"/>
    <property type="match status" value="1"/>
</dbReference>
<protein>
    <recommendedName>
        <fullName evidence="1">Late embryogenesis abundant protein LEA-2 subgroup domain-containing protein</fullName>
    </recommendedName>
</protein>
<organism evidence="2 3">
    <name type="scientific">Catalinimonas alkaloidigena</name>
    <dbReference type="NCBI Taxonomy" id="1075417"/>
    <lineage>
        <taxon>Bacteria</taxon>
        <taxon>Pseudomonadati</taxon>
        <taxon>Bacteroidota</taxon>
        <taxon>Cytophagia</taxon>
        <taxon>Cytophagales</taxon>
        <taxon>Catalimonadaceae</taxon>
        <taxon>Catalinimonas</taxon>
    </lineage>
</organism>
<dbReference type="Gene3D" id="2.60.40.1820">
    <property type="match status" value="1"/>
</dbReference>